<organism evidence="1">
    <name type="scientific">uncultured Desulfovibrio sp</name>
    <dbReference type="NCBI Taxonomy" id="167968"/>
    <lineage>
        <taxon>Bacteria</taxon>
        <taxon>Pseudomonadati</taxon>
        <taxon>Thermodesulfobacteriota</taxon>
        <taxon>Desulfovibrionia</taxon>
        <taxon>Desulfovibrionales</taxon>
        <taxon>Desulfovibrionaceae</taxon>
        <taxon>Desulfovibrio</taxon>
        <taxon>environmental samples</taxon>
    </lineage>
</organism>
<name>A0A212L958_9BACT</name>
<sequence>MASLNMNFFARAATMAARALLVGTVILCLTLASGLPGGIFSGQALAATSHAKKPAPTPSTVYEKQPPVTDKELLNFLEVLPQFRSWAKTNNEEAHPTLNNGKADFMYSPQAAAWVQQHGWDPVRFFCVMGRMAAALAIVEEGNDMTGVRSKDMPEVTESELALARRHLGTMLKVSTDVPPISR</sequence>
<evidence type="ECO:0000313" key="1">
    <source>
        <dbReference type="EMBL" id="SCM74038.1"/>
    </source>
</evidence>
<gene>
    <name evidence="1" type="ORF">KL86DES1_21695</name>
</gene>
<proteinExistence type="predicted"/>
<reference evidence="1" key="1">
    <citation type="submission" date="2016-08" db="EMBL/GenBank/DDBJ databases">
        <authorList>
            <person name="Seilhamer J.J."/>
        </authorList>
    </citation>
    <scope>NUCLEOTIDE SEQUENCE</scope>
    <source>
        <strain evidence="1">86-1</strain>
    </source>
</reference>
<accession>A0A212L958</accession>
<protein>
    <submittedName>
        <fullName evidence="1">Uncharacterized protein</fullName>
    </submittedName>
</protein>
<dbReference type="AlphaFoldDB" id="A0A212L958"/>
<dbReference type="EMBL" id="FMJC01000002">
    <property type="protein sequence ID" value="SCM74038.1"/>
    <property type="molecule type" value="Genomic_DNA"/>
</dbReference>